<keyword evidence="3" id="KW-0238">DNA-binding</keyword>
<dbReference type="PANTHER" id="PTHR30349:SF41">
    <property type="entry name" value="INTEGRASE_RECOMBINASE PROTEIN MJ0367-RELATED"/>
    <property type="match status" value="1"/>
</dbReference>
<dbReference type="AlphaFoldDB" id="A0A2W5QLU0"/>
<comment type="similarity">
    <text evidence="1">Belongs to the 'phage' integrase family.</text>
</comment>
<evidence type="ECO:0000256" key="3">
    <source>
        <dbReference type="ARBA" id="ARBA00023125"/>
    </source>
</evidence>
<dbReference type="GO" id="GO:0006310">
    <property type="term" value="P:DNA recombination"/>
    <property type="evidence" value="ECO:0007669"/>
    <property type="project" value="UniProtKB-KW"/>
</dbReference>
<organism evidence="6 7">
    <name type="scientific">Variovorax paradoxus</name>
    <dbReference type="NCBI Taxonomy" id="34073"/>
    <lineage>
        <taxon>Bacteria</taxon>
        <taxon>Pseudomonadati</taxon>
        <taxon>Pseudomonadota</taxon>
        <taxon>Betaproteobacteria</taxon>
        <taxon>Burkholderiales</taxon>
        <taxon>Comamonadaceae</taxon>
        <taxon>Variovorax</taxon>
    </lineage>
</organism>
<proteinExistence type="inferred from homology"/>
<dbReference type="Pfam" id="PF00589">
    <property type="entry name" value="Phage_integrase"/>
    <property type="match status" value="1"/>
</dbReference>
<evidence type="ECO:0000256" key="1">
    <source>
        <dbReference type="ARBA" id="ARBA00008857"/>
    </source>
</evidence>
<protein>
    <submittedName>
        <fullName evidence="6">Site-specific integrase</fullName>
    </submittedName>
</protein>
<evidence type="ECO:0000256" key="2">
    <source>
        <dbReference type="ARBA" id="ARBA00022908"/>
    </source>
</evidence>
<dbReference type="InterPro" id="IPR002104">
    <property type="entry name" value="Integrase_catalytic"/>
</dbReference>
<evidence type="ECO:0000259" key="5">
    <source>
        <dbReference type="PROSITE" id="PS51898"/>
    </source>
</evidence>
<dbReference type="PANTHER" id="PTHR30349">
    <property type="entry name" value="PHAGE INTEGRASE-RELATED"/>
    <property type="match status" value="1"/>
</dbReference>
<gene>
    <name evidence="6" type="ORF">DI563_01855</name>
</gene>
<evidence type="ECO:0000256" key="4">
    <source>
        <dbReference type="ARBA" id="ARBA00023172"/>
    </source>
</evidence>
<dbReference type="EMBL" id="QFPP01000007">
    <property type="protein sequence ID" value="PZQ77926.1"/>
    <property type="molecule type" value="Genomic_DNA"/>
</dbReference>
<evidence type="ECO:0000313" key="7">
    <source>
        <dbReference type="Proteomes" id="UP000249135"/>
    </source>
</evidence>
<dbReference type="GO" id="GO:0015074">
    <property type="term" value="P:DNA integration"/>
    <property type="evidence" value="ECO:0007669"/>
    <property type="project" value="UniProtKB-KW"/>
</dbReference>
<dbReference type="SUPFAM" id="SSF56349">
    <property type="entry name" value="DNA breaking-rejoining enzymes"/>
    <property type="match status" value="1"/>
</dbReference>
<dbReference type="GO" id="GO:0003677">
    <property type="term" value="F:DNA binding"/>
    <property type="evidence" value="ECO:0007669"/>
    <property type="project" value="UniProtKB-KW"/>
</dbReference>
<dbReference type="Gene3D" id="1.10.443.10">
    <property type="entry name" value="Intergrase catalytic core"/>
    <property type="match status" value="1"/>
</dbReference>
<sequence>MHMASIIKVNGKWRAQVRRKGYPVQTKTFSTKVLAAEWAKAIEGDVEKLAAGVVPRGAAWTVGKMIESYLAEMERSKKAVGKNKANVLGLLKAHLKDVQIADMTPERIVKYIRDERRVSGVTAGIDLTYLKGVIKTCRSLLKTPLHPSVVDDARETLNHLGMLERGAERDRRPTQEEIDLLREWFRVRSETLVPDHIDFILSSCFRPPSEITGLRWQDLNRADRTIMIRDRKDPRKKIGNNQIVPLLGECMAIIDRQPHPDDAEFIFPVNGDSWSSLFPRACKELGIADLHLYDLRHEAISRLVESNKYSIMEMMLITGHKDPKQLARYTQLKAKNLHR</sequence>
<comment type="caution">
    <text evidence="6">The sequence shown here is derived from an EMBL/GenBank/DDBJ whole genome shotgun (WGS) entry which is preliminary data.</text>
</comment>
<dbReference type="InterPro" id="IPR050090">
    <property type="entry name" value="Tyrosine_recombinase_XerCD"/>
</dbReference>
<dbReference type="InterPro" id="IPR011010">
    <property type="entry name" value="DNA_brk_join_enz"/>
</dbReference>
<keyword evidence="4" id="KW-0233">DNA recombination</keyword>
<dbReference type="InterPro" id="IPR013762">
    <property type="entry name" value="Integrase-like_cat_sf"/>
</dbReference>
<reference evidence="6 7" key="1">
    <citation type="submission" date="2017-08" db="EMBL/GenBank/DDBJ databases">
        <title>Infants hospitalized years apart are colonized by the same room-sourced microbial strains.</title>
        <authorList>
            <person name="Brooks B."/>
            <person name="Olm M.R."/>
            <person name="Firek B.A."/>
            <person name="Baker R."/>
            <person name="Thomas B.C."/>
            <person name="Morowitz M.J."/>
            <person name="Banfield J.F."/>
        </authorList>
    </citation>
    <scope>NUCLEOTIDE SEQUENCE [LARGE SCALE GENOMIC DNA]</scope>
    <source>
        <strain evidence="6">S2_005_003_R2_41</strain>
    </source>
</reference>
<dbReference type="Proteomes" id="UP000249135">
    <property type="component" value="Unassembled WGS sequence"/>
</dbReference>
<feature type="domain" description="Tyr recombinase" evidence="5">
    <location>
        <begin position="168"/>
        <end position="339"/>
    </location>
</feature>
<name>A0A2W5QLU0_VARPD</name>
<accession>A0A2W5QLU0</accession>
<dbReference type="CDD" id="cd00796">
    <property type="entry name" value="INT_Rci_Hp1_C"/>
    <property type="match status" value="1"/>
</dbReference>
<keyword evidence="2" id="KW-0229">DNA integration</keyword>
<dbReference type="PROSITE" id="PS51898">
    <property type="entry name" value="TYR_RECOMBINASE"/>
    <property type="match status" value="1"/>
</dbReference>
<evidence type="ECO:0000313" key="6">
    <source>
        <dbReference type="EMBL" id="PZQ77926.1"/>
    </source>
</evidence>